<dbReference type="PANTHER" id="PTHR46411">
    <property type="entry name" value="FAMILY ATPASE, PUTATIVE-RELATED"/>
    <property type="match status" value="1"/>
</dbReference>
<evidence type="ECO:0000256" key="1">
    <source>
        <dbReference type="SAM" id="MobiDB-lite"/>
    </source>
</evidence>
<dbReference type="SMART" id="SM00382">
    <property type="entry name" value="AAA"/>
    <property type="match status" value="1"/>
</dbReference>
<dbReference type="PANTHER" id="PTHR46411:SF3">
    <property type="entry name" value="AAA+ ATPASE DOMAIN-CONTAINING PROTEIN"/>
    <property type="match status" value="1"/>
</dbReference>
<keyword evidence="4" id="KW-1185">Reference proteome</keyword>
<proteinExistence type="predicted"/>
<reference evidence="3 4" key="1">
    <citation type="submission" date="2023-11" db="EMBL/GenBank/DDBJ databases">
        <title>Draft genome sequence and annotation of the polyextremotolerant black yeast-like fungus Aureobasidium pullulans NRRL 62042.</title>
        <authorList>
            <person name="Dielentheis-Frenken M.R.E."/>
            <person name="Wibberg D."/>
            <person name="Blank L.M."/>
            <person name="Tiso T."/>
        </authorList>
    </citation>
    <scope>NUCLEOTIDE SEQUENCE [LARGE SCALE GENOMIC DNA]</scope>
    <source>
        <strain evidence="3 4">NRRL 62042</strain>
    </source>
</reference>
<dbReference type="InterPro" id="IPR054289">
    <property type="entry name" value="DUF7025"/>
</dbReference>
<feature type="compositionally biased region" description="Basic and acidic residues" evidence="1">
    <location>
        <begin position="73"/>
        <end position="84"/>
    </location>
</feature>
<evidence type="ECO:0000313" key="4">
    <source>
        <dbReference type="Proteomes" id="UP001341245"/>
    </source>
</evidence>
<dbReference type="Gene3D" id="3.40.50.300">
    <property type="entry name" value="P-loop containing nucleotide triphosphate hydrolases"/>
    <property type="match status" value="1"/>
</dbReference>
<evidence type="ECO:0000313" key="3">
    <source>
        <dbReference type="EMBL" id="KAK6001698.1"/>
    </source>
</evidence>
<feature type="region of interest" description="Disordered" evidence="1">
    <location>
        <begin position="262"/>
        <end position="289"/>
    </location>
</feature>
<dbReference type="Pfam" id="PF22942">
    <property type="entry name" value="DUF7025"/>
    <property type="match status" value="1"/>
</dbReference>
<dbReference type="Pfam" id="PF00004">
    <property type="entry name" value="AAA"/>
    <property type="match status" value="1"/>
</dbReference>
<feature type="region of interest" description="Disordered" evidence="1">
    <location>
        <begin position="211"/>
        <end position="244"/>
    </location>
</feature>
<sequence length="864" mass="97207">MDPLEQSSHELARLIAMRKVHKTYNPRMVAARRGDLPPPLDSEDDEGGYNSERSAFDPLTYSPSMPLESSDQDATKPAKPKEERLDPKLVGMSVGFKNLYAGKEDRRGRFQWQETIPEDLVPPAENAETQKWAFIARYIKVYGDPRRTLALHSIVIQSPLLKKVLQDVLADYPNVTVGLQRLELSGKFECLIHRFPELDSTIEKLQELLGQEQNTVRRDSTTSDSDKPPAINGVSEQHQGSKNALTDGKMLIQEDAVTTEKELNQTSVVSEEADGAKSGDDTTSALPASETELSLKHTQILRDLLYDEFQVLIESSRDMKAQRVMTYEALWTIFEPGTLIFAREEGQDRVFNMLSGKYGVDQDDKPVFWLKLQFIDFDGTKFGWTPARLSIPEFEGTCPIASLAAYPFEFHTDETTLRQKLINRGSAIETLVGTHYRAYDGIGHKLDMYGHKERHSVKGRIIVDTVGWNRYMPNQAIYTSALGSKGTDRTSRNSRALFLPPRGEFSEESCGGGMPLDGHFEEGEDLLKLPPLTDEQRILCTHLIRGYALKEKMWLNLFVSSLQDVSFNKEAFNSLVLPEDTKELILGFTCTQQATRMAYDDVIQGKGRGIILLLCGPPGVGKTLTAESVAEHMQVPLFVMSAGDLGMDSKHIEARLLSVLGMCTRWNAILLLDEADIFLEERSRHEVERNKLVSIFLRVLEYHEGIMFLTTNRVSTFDPAFQSRIHISIDYPELSPESRRKIWENFLGRHNDAQAAARLTLPKNPASSIKSAAETIDEQSDEAAKAKSEALTQPHAITKQDIRQLSMLKINGRQIKNMLKTAQLLANRKAEPLAHKHIKTVLDATQHLHNANKVTEDARSSIFN</sequence>
<organism evidence="3 4">
    <name type="scientific">Aureobasidium pullulans</name>
    <name type="common">Black yeast</name>
    <name type="synonym">Pullularia pullulans</name>
    <dbReference type="NCBI Taxonomy" id="5580"/>
    <lineage>
        <taxon>Eukaryota</taxon>
        <taxon>Fungi</taxon>
        <taxon>Dikarya</taxon>
        <taxon>Ascomycota</taxon>
        <taxon>Pezizomycotina</taxon>
        <taxon>Dothideomycetes</taxon>
        <taxon>Dothideomycetidae</taxon>
        <taxon>Dothideales</taxon>
        <taxon>Saccotheciaceae</taxon>
        <taxon>Aureobasidium</taxon>
    </lineage>
</organism>
<dbReference type="EMBL" id="JASGXD010000013">
    <property type="protein sequence ID" value="KAK6001698.1"/>
    <property type="molecule type" value="Genomic_DNA"/>
</dbReference>
<feature type="domain" description="AAA+ ATPase" evidence="2">
    <location>
        <begin position="608"/>
        <end position="733"/>
    </location>
</feature>
<feature type="compositionally biased region" description="Basic and acidic residues" evidence="1">
    <location>
        <begin position="215"/>
        <end position="227"/>
    </location>
</feature>
<evidence type="ECO:0000259" key="2">
    <source>
        <dbReference type="SMART" id="SM00382"/>
    </source>
</evidence>
<dbReference type="InterPro" id="IPR027417">
    <property type="entry name" value="P-loop_NTPase"/>
</dbReference>
<feature type="compositionally biased region" description="Polar residues" evidence="1">
    <location>
        <begin position="234"/>
        <end position="244"/>
    </location>
</feature>
<dbReference type="SUPFAM" id="SSF52540">
    <property type="entry name" value="P-loop containing nucleoside triphosphate hydrolases"/>
    <property type="match status" value="1"/>
</dbReference>
<gene>
    <name evidence="3" type="ORF">QM012_002188</name>
</gene>
<dbReference type="InterPro" id="IPR003593">
    <property type="entry name" value="AAA+_ATPase"/>
</dbReference>
<dbReference type="CDD" id="cd19481">
    <property type="entry name" value="RecA-like_protease"/>
    <property type="match status" value="1"/>
</dbReference>
<feature type="region of interest" description="Disordered" evidence="1">
    <location>
        <begin position="26"/>
        <end position="84"/>
    </location>
</feature>
<dbReference type="Proteomes" id="UP001341245">
    <property type="component" value="Unassembled WGS sequence"/>
</dbReference>
<name>A0ABR0TB71_AURPU</name>
<dbReference type="InterPro" id="IPR003959">
    <property type="entry name" value="ATPase_AAA_core"/>
</dbReference>
<protein>
    <recommendedName>
        <fullName evidence="2">AAA+ ATPase domain-containing protein</fullName>
    </recommendedName>
</protein>
<accession>A0ABR0TB71</accession>
<comment type="caution">
    <text evidence="3">The sequence shown here is derived from an EMBL/GenBank/DDBJ whole genome shotgun (WGS) entry which is preliminary data.</text>
</comment>